<keyword evidence="3" id="KW-1185">Reference proteome</keyword>
<protein>
    <recommendedName>
        <fullName evidence="1">MoxR-vWA-beta-propeller ternary system domain-containing protein</fullName>
    </recommendedName>
</protein>
<dbReference type="EMBL" id="JARRAF010000004">
    <property type="protein sequence ID" value="MDK2123437.1"/>
    <property type="molecule type" value="Genomic_DNA"/>
</dbReference>
<evidence type="ECO:0000313" key="2">
    <source>
        <dbReference type="EMBL" id="MDK2123437.1"/>
    </source>
</evidence>
<evidence type="ECO:0000313" key="3">
    <source>
        <dbReference type="Proteomes" id="UP001172778"/>
    </source>
</evidence>
<dbReference type="Proteomes" id="UP001172778">
    <property type="component" value="Unassembled WGS sequence"/>
</dbReference>
<organism evidence="2 3">
    <name type="scientific">Parachitinimonas caeni</name>
    <dbReference type="NCBI Taxonomy" id="3031301"/>
    <lineage>
        <taxon>Bacteria</taxon>
        <taxon>Pseudomonadati</taxon>
        <taxon>Pseudomonadota</taxon>
        <taxon>Betaproteobacteria</taxon>
        <taxon>Neisseriales</taxon>
        <taxon>Chitinibacteraceae</taxon>
        <taxon>Parachitinimonas</taxon>
    </lineage>
</organism>
<dbReference type="Pfam" id="PF19921">
    <property type="entry name" value="bpX5"/>
    <property type="match status" value="1"/>
</dbReference>
<reference evidence="2" key="1">
    <citation type="submission" date="2023-03" db="EMBL/GenBank/DDBJ databases">
        <title>Chitinimonas shenzhenensis gen. nov., sp. nov., a novel member of family Burkholderiaceae isolated from activated sludge collected in Shen Zhen, China.</title>
        <authorList>
            <person name="Wang X."/>
        </authorList>
    </citation>
    <scope>NUCLEOTIDE SEQUENCE</scope>
    <source>
        <strain evidence="2">DQS-5</strain>
    </source>
</reference>
<sequence>MREATIRWQWQPCSPRPARAAIAWHDAAERLHLRLQRMPVDIVGTLEATGRAGLLIVCGPTEVLPWVDGVDYAAPHQQAPSLWLPTRQEPDLPIEWLQQALQQQRGRQPVLLWPQPAAVIPLDRLLPLSPALLRKLRS</sequence>
<accession>A0ABT7DTM6</accession>
<dbReference type="InterPro" id="IPR045548">
    <property type="entry name" value="bpX5"/>
</dbReference>
<evidence type="ECO:0000259" key="1">
    <source>
        <dbReference type="Pfam" id="PF19921"/>
    </source>
</evidence>
<proteinExistence type="predicted"/>
<feature type="domain" description="MoxR-vWA-beta-propeller ternary system" evidence="1">
    <location>
        <begin position="8"/>
        <end position="137"/>
    </location>
</feature>
<comment type="caution">
    <text evidence="2">The sequence shown here is derived from an EMBL/GenBank/DDBJ whole genome shotgun (WGS) entry which is preliminary data.</text>
</comment>
<name>A0ABT7DTM6_9NEIS</name>
<dbReference type="RefSeq" id="WP_284099729.1">
    <property type="nucleotide sequence ID" value="NZ_JARRAF010000004.1"/>
</dbReference>
<gene>
    <name evidence="2" type="ORF">PZA18_05175</name>
</gene>